<name>A0AAW0EEB8_9AGAR</name>
<dbReference type="AlphaFoldDB" id="A0AAW0EEB8"/>
<dbReference type="CDD" id="cd21037">
    <property type="entry name" value="MLKL_NTD"/>
    <property type="match status" value="1"/>
</dbReference>
<gene>
    <name evidence="1" type="ORF">R3P38DRAFT_2818578</name>
</gene>
<proteinExistence type="predicted"/>
<dbReference type="EMBL" id="JAWWNJ010000001">
    <property type="protein sequence ID" value="KAK7063429.1"/>
    <property type="molecule type" value="Genomic_DNA"/>
</dbReference>
<reference evidence="1 2" key="1">
    <citation type="journal article" date="2024" name="J Genomics">
        <title>Draft genome sequencing and assembly of Favolaschia claudopus CIRM-BRFM 2984 isolated from oak limbs.</title>
        <authorList>
            <person name="Navarro D."/>
            <person name="Drula E."/>
            <person name="Chaduli D."/>
            <person name="Cazenave R."/>
            <person name="Ahrendt S."/>
            <person name="Wang J."/>
            <person name="Lipzen A."/>
            <person name="Daum C."/>
            <person name="Barry K."/>
            <person name="Grigoriev I.V."/>
            <person name="Favel A."/>
            <person name="Rosso M.N."/>
            <person name="Martin F."/>
        </authorList>
    </citation>
    <scope>NUCLEOTIDE SEQUENCE [LARGE SCALE GENOMIC DNA]</scope>
    <source>
        <strain evidence="1 2">CIRM-BRFM 2984</strain>
    </source>
</reference>
<dbReference type="InterPro" id="IPR036537">
    <property type="entry name" value="Adaptor_Cbl_N_dom_sf"/>
</dbReference>
<dbReference type="Proteomes" id="UP001362999">
    <property type="component" value="Unassembled WGS sequence"/>
</dbReference>
<keyword evidence="2" id="KW-1185">Reference proteome</keyword>
<organism evidence="1 2">
    <name type="scientific">Favolaschia claudopus</name>
    <dbReference type="NCBI Taxonomy" id="2862362"/>
    <lineage>
        <taxon>Eukaryota</taxon>
        <taxon>Fungi</taxon>
        <taxon>Dikarya</taxon>
        <taxon>Basidiomycota</taxon>
        <taxon>Agaricomycotina</taxon>
        <taxon>Agaricomycetes</taxon>
        <taxon>Agaricomycetidae</taxon>
        <taxon>Agaricales</taxon>
        <taxon>Marasmiineae</taxon>
        <taxon>Mycenaceae</taxon>
        <taxon>Favolaschia</taxon>
    </lineage>
</organism>
<protein>
    <submittedName>
        <fullName evidence="1">Uncharacterized protein</fullName>
    </submittedName>
</protein>
<accession>A0AAW0EEB8</accession>
<dbReference type="InterPro" id="IPR059179">
    <property type="entry name" value="MLKL-like_MCAfunc"/>
</dbReference>
<dbReference type="Gene3D" id="1.20.930.20">
    <property type="entry name" value="Adaptor protein Cbl, N-terminal domain"/>
    <property type="match status" value="1"/>
</dbReference>
<dbReference type="GO" id="GO:0007166">
    <property type="term" value="P:cell surface receptor signaling pathway"/>
    <property type="evidence" value="ECO:0007669"/>
    <property type="project" value="InterPro"/>
</dbReference>
<evidence type="ECO:0000313" key="2">
    <source>
        <dbReference type="Proteomes" id="UP001362999"/>
    </source>
</evidence>
<sequence>MKLSFLFAGRRPPFPTAKIKLKFRGVLSRTSRTIPDTTFTLLQALEQSADACPPLKSAVGGVRALWAIANRAKNCKTDALDIAERSNGILNNIAEAVPDASAISKPMRESIERFVLLLDDIRSEVEEIARTSKKSRLLHLNRNEQRVMRIQARLDHAEQDLLQASMLRTEARVEHVVAQQTQVRSQITTGQNAVVRGQKRIRHDIREIQITAREMQTLQSFYHRVFVIFFSRP</sequence>
<evidence type="ECO:0000313" key="1">
    <source>
        <dbReference type="EMBL" id="KAK7063429.1"/>
    </source>
</evidence>
<comment type="caution">
    <text evidence="1">The sequence shown here is derived from an EMBL/GenBank/DDBJ whole genome shotgun (WGS) entry which is preliminary data.</text>
</comment>